<organism evidence="8 9">
    <name type="scientific">Vagococcus allomyrinae</name>
    <dbReference type="NCBI Taxonomy" id="2794353"/>
    <lineage>
        <taxon>Bacteria</taxon>
        <taxon>Bacillati</taxon>
        <taxon>Bacillota</taxon>
        <taxon>Bacilli</taxon>
        <taxon>Lactobacillales</taxon>
        <taxon>Enterococcaceae</taxon>
        <taxon>Vagococcus</taxon>
    </lineage>
</organism>
<comment type="caution">
    <text evidence="8">The sequence shown here is derived from an EMBL/GenBank/DDBJ whole genome shotgun (WGS) entry which is preliminary data.</text>
</comment>
<dbReference type="GO" id="GO:0003700">
    <property type="term" value="F:DNA-binding transcription factor activity"/>
    <property type="evidence" value="ECO:0007669"/>
    <property type="project" value="InterPro"/>
</dbReference>
<dbReference type="InterPro" id="IPR013196">
    <property type="entry name" value="HTH_11"/>
</dbReference>
<protein>
    <submittedName>
        <fullName evidence="8">BglG family transcription antiterminator</fullName>
    </submittedName>
</protein>
<dbReference type="Gene3D" id="1.10.10.10">
    <property type="entry name" value="Winged helix-like DNA-binding domain superfamily/Winged helix DNA-binding domain"/>
    <property type="match status" value="1"/>
</dbReference>
<evidence type="ECO:0000259" key="7">
    <source>
        <dbReference type="PROSITE" id="PS51372"/>
    </source>
</evidence>
<keyword evidence="3" id="KW-0010">Activator</keyword>
<dbReference type="PANTHER" id="PTHR30185">
    <property type="entry name" value="CRYPTIC BETA-GLUCOSIDE BGL OPERON ANTITERMINATOR"/>
    <property type="match status" value="1"/>
</dbReference>
<feature type="domain" description="PTS EIIA type-2" evidence="6">
    <location>
        <begin position="498"/>
        <end position="638"/>
    </location>
</feature>
<feature type="domain" description="PRD" evidence="7">
    <location>
        <begin position="175"/>
        <end position="278"/>
    </location>
</feature>
<keyword evidence="1" id="KW-0677">Repeat</keyword>
<dbReference type="InterPro" id="IPR016152">
    <property type="entry name" value="PTrfase/Anion_transptr"/>
</dbReference>
<name>A0A940SUN9_9ENTE</name>
<feature type="domain" description="HTH deoR-type" evidence="5">
    <location>
        <begin position="83"/>
        <end position="149"/>
    </location>
</feature>
<dbReference type="SUPFAM" id="SSF63520">
    <property type="entry name" value="PTS-regulatory domain, PRD"/>
    <property type="match status" value="2"/>
</dbReference>
<dbReference type="InterPro" id="IPR001034">
    <property type="entry name" value="DeoR_HTH"/>
</dbReference>
<dbReference type="Pfam" id="PF05043">
    <property type="entry name" value="Mga"/>
    <property type="match status" value="1"/>
</dbReference>
<dbReference type="Pfam" id="PF08279">
    <property type="entry name" value="HTH_11"/>
    <property type="match status" value="1"/>
</dbReference>
<evidence type="ECO:0000256" key="1">
    <source>
        <dbReference type="ARBA" id="ARBA00022737"/>
    </source>
</evidence>
<dbReference type="InterPro" id="IPR050661">
    <property type="entry name" value="BglG_antiterminators"/>
</dbReference>
<evidence type="ECO:0000256" key="2">
    <source>
        <dbReference type="ARBA" id="ARBA00023015"/>
    </source>
</evidence>
<dbReference type="Pfam" id="PF00359">
    <property type="entry name" value="PTS_EIIA_2"/>
    <property type="match status" value="1"/>
</dbReference>
<dbReference type="Pfam" id="PF00874">
    <property type="entry name" value="PRD"/>
    <property type="match status" value="2"/>
</dbReference>
<keyword evidence="9" id="KW-1185">Reference proteome</keyword>
<evidence type="ECO:0000256" key="3">
    <source>
        <dbReference type="ARBA" id="ARBA00023159"/>
    </source>
</evidence>
<sequence length="642" mass="73985">MEEKFMRVILFLDSRSGWTTSNELAQYLGCSKRSIKNYVQQINGLVPNGISASQNGYQLTPSLKNQVFSDFQIDPAPNLQSLSQRRKQLILALLRERHKLNVFDLGELLFISPTTLKNDLNKIREEFSNYELKIAVSGDFVEVLGSEKNKRQLFIDQVYDDYDTNSLSIAFIEKLFPAIPVEQISELTFNLLKENNLFVDDYLLTSIVLHLTIMVERIKNSHTLTINTKIEVNDPVLYSIAKQLVTYLEESSALTFATNEIYEVYVLLLAKTSTVSQKKITKDNIIQFVDPQALTIVEEIMAFLNDFYVIDIEDEGFLIPFTVHINNLLTRSQTAYFLKNPLLASIKEGHPFVYELSVSIAHIINKQISNRITDDEIGFLALHLGGAFAKENKKYRKLLTALVIPDIRTLTSDLKTKIEKQFGDSLFIDQVYTRVIDYNDFRNFDVIITTIPLALVDSQATIINISPFFNLSDQKKIYFDIEEALLKKRYDEFKQSVWQVSDSHYFMKNDVLTTKKDVIQVVADIFVNAGIVQADFEEQVLLRETLSSTAYNNIAIPHTIKMNARHSKMYIICSDRPIDWGNEEFVNIVFLFAINDKDKKIFYTIFEMISLLFSDRKKVLSALKHDDYQSFLNFLTNQDIQQ</sequence>
<dbReference type="PANTHER" id="PTHR30185:SF12">
    <property type="entry name" value="TRANSCRIPTIONAL REGULATOR MANR"/>
    <property type="match status" value="1"/>
</dbReference>
<dbReference type="Proteomes" id="UP000674938">
    <property type="component" value="Unassembled WGS sequence"/>
</dbReference>
<evidence type="ECO:0000313" key="9">
    <source>
        <dbReference type="Proteomes" id="UP000674938"/>
    </source>
</evidence>
<keyword evidence="4" id="KW-0804">Transcription</keyword>
<dbReference type="Gene3D" id="3.40.930.10">
    <property type="entry name" value="Mannitol-specific EII, Chain A"/>
    <property type="match status" value="1"/>
</dbReference>
<dbReference type="Gene3D" id="1.10.1790.10">
    <property type="entry name" value="PRD domain"/>
    <property type="match status" value="2"/>
</dbReference>
<dbReference type="EMBL" id="JAEEGA010000004">
    <property type="protein sequence ID" value="MBP1041009.1"/>
    <property type="molecule type" value="Genomic_DNA"/>
</dbReference>
<accession>A0A940SUN9</accession>
<evidence type="ECO:0000259" key="5">
    <source>
        <dbReference type="PROSITE" id="PS51000"/>
    </source>
</evidence>
<dbReference type="InterPro" id="IPR011608">
    <property type="entry name" value="PRD"/>
</dbReference>
<reference evidence="8" key="1">
    <citation type="submission" date="2020-12" db="EMBL/GenBank/DDBJ databases">
        <title>Vagococcus allomyrinae sp. nov. and Enterococcus lavae sp. nov., isolated from the larvae of Allomyrina dichotoma.</title>
        <authorList>
            <person name="Lee S.D."/>
        </authorList>
    </citation>
    <scope>NUCLEOTIDE SEQUENCE</scope>
    <source>
        <strain evidence="8">BWB3-3</strain>
    </source>
</reference>
<dbReference type="InterPro" id="IPR002178">
    <property type="entry name" value="PTS_EIIA_type-2_dom"/>
</dbReference>
<dbReference type="InterPro" id="IPR007737">
    <property type="entry name" value="Mga_HTH"/>
</dbReference>
<feature type="domain" description="PRD" evidence="7">
    <location>
        <begin position="288"/>
        <end position="394"/>
    </location>
</feature>
<gene>
    <name evidence="8" type="ORF">I6N95_08340</name>
</gene>
<evidence type="ECO:0000313" key="8">
    <source>
        <dbReference type="EMBL" id="MBP1041009.1"/>
    </source>
</evidence>
<keyword evidence="2" id="KW-0805">Transcription regulation</keyword>
<dbReference type="PROSITE" id="PS51372">
    <property type="entry name" value="PRD_2"/>
    <property type="match status" value="2"/>
</dbReference>
<dbReference type="PROSITE" id="PS51094">
    <property type="entry name" value="PTS_EIIA_TYPE_2"/>
    <property type="match status" value="1"/>
</dbReference>
<evidence type="ECO:0000256" key="4">
    <source>
        <dbReference type="ARBA" id="ARBA00023163"/>
    </source>
</evidence>
<proteinExistence type="predicted"/>
<dbReference type="AlphaFoldDB" id="A0A940SUN9"/>
<dbReference type="InterPro" id="IPR036388">
    <property type="entry name" value="WH-like_DNA-bd_sf"/>
</dbReference>
<dbReference type="InterPro" id="IPR036634">
    <property type="entry name" value="PRD_sf"/>
</dbReference>
<dbReference type="SUPFAM" id="SSF55804">
    <property type="entry name" value="Phoshotransferase/anion transport protein"/>
    <property type="match status" value="1"/>
</dbReference>
<dbReference type="RefSeq" id="WP_209526633.1">
    <property type="nucleotide sequence ID" value="NZ_JAEEGA010000004.1"/>
</dbReference>
<dbReference type="PROSITE" id="PS51000">
    <property type="entry name" value="HTH_DEOR_2"/>
    <property type="match status" value="1"/>
</dbReference>
<evidence type="ECO:0000259" key="6">
    <source>
        <dbReference type="PROSITE" id="PS51094"/>
    </source>
</evidence>